<protein>
    <submittedName>
        <fullName evidence="1">Uncharacterized protein</fullName>
    </submittedName>
</protein>
<name>A0ACB8U8K0_9APHY</name>
<evidence type="ECO:0000313" key="2">
    <source>
        <dbReference type="Proteomes" id="UP001055072"/>
    </source>
</evidence>
<reference evidence="1" key="1">
    <citation type="journal article" date="2021" name="Environ. Microbiol.">
        <title>Gene family expansions and transcriptome signatures uncover fungal adaptations to wood decay.</title>
        <authorList>
            <person name="Hage H."/>
            <person name="Miyauchi S."/>
            <person name="Viragh M."/>
            <person name="Drula E."/>
            <person name="Min B."/>
            <person name="Chaduli D."/>
            <person name="Navarro D."/>
            <person name="Favel A."/>
            <person name="Norest M."/>
            <person name="Lesage-Meessen L."/>
            <person name="Balint B."/>
            <person name="Merenyi Z."/>
            <person name="de Eugenio L."/>
            <person name="Morin E."/>
            <person name="Martinez A.T."/>
            <person name="Baldrian P."/>
            <person name="Stursova M."/>
            <person name="Martinez M.J."/>
            <person name="Novotny C."/>
            <person name="Magnuson J.K."/>
            <person name="Spatafora J.W."/>
            <person name="Maurice S."/>
            <person name="Pangilinan J."/>
            <person name="Andreopoulos W."/>
            <person name="LaButti K."/>
            <person name="Hundley H."/>
            <person name="Na H."/>
            <person name="Kuo A."/>
            <person name="Barry K."/>
            <person name="Lipzen A."/>
            <person name="Henrissat B."/>
            <person name="Riley R."/>
            <person name="Ahrendt S."/>
            <person name="Nagy L.G."/>
            <person name="Grigoriev I.V."/>
            <person name="Martin F."/>
            <person name="Rosso M.N."/>
        </authorList>
    </citation>
    <scope>NUCLEOTIDE SEQUENCE</scope>
    <source>
        <strain evidence="1">CBS 384.51</strain>
    </source>
</reference>
<proteinExistence type="predicted"/>
<evidence type="ECO:0000313" key="1">
    <source>
        <dbReference type="EMBL" id="KAI0090561.1"/>
    </source>
</evidence>
<comment type="caution">
    <text evidence="1">The sequence shown here is derived from an EMBL/GenBank/DDBJ whole genome shotgun (WGS) entry which is preliminary data.</text>
</comment>
<sequence length="60" mass="6896">MVLVSMSNSLSFSTGFTLDTYHKDRRSSQYSRKSGRACKFKKYHSPQPCSPELRIALPIR</sequence>
<accession>A0ACB8U8K0</accession>
<keyword evidence="2" id="KW-1185">Reference proteome</keyword>
<organism evidence="1 2">
    <name type="scientific">Irpex rosettiformis</name>
    <dbReference type="NCBI Taxonomy" id="378272"/>
    <lineage>
        <taxon>Eukaryota</taxon>
        <taxon>Fungi</taxon>
        <taxon>Dikarya</taxon>
        <taxon>Basidiomycota</taxon>
        <taxon>Agaricomycotina</taxon>
        <taxon>Agaricomycetes</taxon>
        <taxon>Polyporales</taxon>
        <taxon>Irpicaceae</taxon>
        <taxon>Irpex</taxon>
    </lineage>
</organism>
<dbReference type="Proteomes" id="UP001055072">
    <property type="component" value="Unassembled WGS sequence"/>
</dbReference>
<dbReference type="EMBL" id="MU274907">
    <property type="protein sequence ID" value="KAI0090561.1"/>
    <property type="molecule type" value="Genomic_DNA"/>
</dbReference>
<gene>
    <name evidence="1" type="ORF">BDY19DRAFT_935834</name>
</gene>